<dbReference type="AlphaFoldDB" id="A0A7C8IQW5"/>
<accession>A0A7C8IQW5</accession>
<protein>
    <submittedName>
        <fullName evidence="2">Uncharacterized protein</fullName>
    </submittedName>
</protein>
<keyword evidence="3" id="KW-1185">Reference proteome</keyword>
<dbReference type="EMBL" id="JAADJZ010000001">
    <property type="protein sequence ID" value="KAF2877907.1"/>
    <property type="molecule type" value="Genomic_DNA"/>
</dbReference>
<name>A0A7C8IQW5_9PLEO</name>
<feature type="region of interest" description="Disordered" evidence="1">
    <location>
        <begin position="99"/>
        <end position="135"/>
    </location>
</feature>
<proteinExistence type="predicted"/>
<feature type="region of interest" description="Disordered" evidence="1">
    <location>
        <begin position="1"/>
        <end position="26"/>
    </location>
</feature>
<comment type="caution">
    <text evidence="2">The sequence shown here is derived from an EMBL/GenBank/DDBJ whole genome shotgun (WGS) entry which is preliminary data.</text>
</comment>
<evidence type="ECO:0000313" key="2">
    <source>
        <dbReference type="EMBL" id="KAF2877907.1"/>
    </source>
</evidence>
<dbReference type="Proteomes" id="UP000481861">
    <property type="component" value="Unassembled WGS sequence"/>
</dbReference>
<evidence type="ECO:0000313" key="3">
    <source>
        <dbReference type="Proteomes" id="UP000481861"/>
    </source>
</evidence>
<reference evidence="2 3" key="1">
    <citation type="submission" date="2020-01" db="EMBL/GenBank/DDBJ databases">
        <authorList>
            <consortium name="DOE Joint Genome Institute"/>
            <person name="Haridas S."/>
            <person name="Albert R."/>
            <person name="Binder M."/>
            <person name="Bloem J."/>
            <person name="Labutti K."/>
            <person name="Salamov A."/>
            <person name="Andreopoulos B."/>
            <person name="Baker S.E."/>
            <person name="Barry K."/>
            <person name="Bills G."/>
            <person name="Bluhm B.H."/>
            <person name="Cannon C."/>
            <person name="Castanera R."/>
            <person name="Culley D.E."/>
            <person name="Daum C."/>
            <person name="Ezra D."/>
            <person name="Gonzalez J.B."/>
            <person name="Henrissat B."/>
            <person name="Kuo A."/>
            <person name="Liang C."/>
            <person name="Lipzen A."/>
            <person name="Lutzoni F."/>
            <person name="Magnuson J."/>
            <person name="Mondo S."/>
            <person name="Nolan M."/>
            <person name="Ohm R."/>
            <person name="Pangilinan J."/>
            <person name="Park H.-J.H."/>
            <person name="Ramirez L."/>
            <person name="Alfaro M."/>
            <person name="Sun H."/>
            <person name="Tritt A."/>
            <person name="Yoshinaga Y."/>
            <person name="Zwiers L.-H.L."/>
            <person name="Turgeon B.G."/>
            <person name="Goodwin S.B."/>
            <person name="Spatafora J.W."/>
            <person name="Crous P.W."/>
            <person name="Grigoriev I.V."/>
        </authorList>
    </citation>
    <scope>NUCLEOTIDE SEQUENCE [LARGE SCALE GENOMIC DNA]</scope>
    <source>
        <strain evidence="2 3">CBS 611.86</strain>
    </source>
</reference>
<sequence>MSDVGRSKDSSGTLPAPVVRESKTRPTRYVTEDGEEISDLGVWTDEIILFAGLRDSLDPSSSGYEVQKAHYNEFISVLLPDQSLNDTPNELDGQATSTTAEKLTIRLPEPQPELSPTPEELGEVETINSPVKRPPGPGLFINYGEDDDSVLDGLYDTNGPESVHADEVALGHDEETDDEGGLKFDECKLRVDQSPVCDLFDGADMPLVISSFPVYDLCLN</sequence>
<gene>
    <name evidence="2" type="ORF">BDV95DRAFT_600602</name>
</gene>
<evidence type="ECO:0000256" key="1">
    <source>
        <dbReference type="SAM" id="MobiDB-lite"/>
    </source>
</evidence>
<organism evidence="2 3">
    <name type="scientific">Massariosphaeria phaeospora</name>
    <dbReference type="NCBI Taxonomy" id="100035"/>
    <lineage>
        <taxon>Eukaryota</taxon>
        <taxon>Fungi</taxon>
        <taxon>Dikarya</taxon>
        <taxon>Ascomycota</taxon>
        <taxon>Pezizomycotina</taxon>
        <taxon>Dothideomycetes</taxon>
        <taxon>Pleosporomycetidae</taxon>
        <taxon>Pleosporales</taxon>
        <taxon>Pleosporales incertae sedis</taxon>
        <taxon>Massariosphaeria</taxon>
    </lineage>
</organism>